<accession>A0ABS7MBB7</accession>
<proteinExistence type="predicted"/>
<keyword evidence="3" id="KW-1185">Reference proteome</keyword>
<gene>
    <name evidence="2" type="ORF">K5P26_04115</name>
</gene>
<feature type="domain" description="SnoaL-like" evidence="1">
    <location>
        <begin position="14"/>
        <end position="102"/>
    </location>
</feature>
<dbReference type="Gene3D" id="3.10.450.50">
    <property type="match status" value="1"/>
</dbReference>
<dbReference type="EMBL" id="JAILXK010000001">
    <property type="protein sequence ID" value="MBY4636325.1"/>
    <property type="molecule type" value="Genomic_DNA"/>
</dbReference>
<protein>
    <submittedName>
        <fullName evidence="2">Nuclear transport factor 2 family protein</fullName>
    </submittedName>
</protein>
<dbReference type="InterPro" id="IPR032710">
    <property type="entry name" value="NTF2-like_dom_sf"/>
</dbReference>
<comment type="caution">
    <text evidence="2">The sequence shown here is derived from an EMBL/GenBank/DDBJ whole genome shotgun (WGS) entry which is preliminary data.</text>
</comment>
<reference evidence="2" key="1">
    <citation type="submission" date="2021-08" db="EMBL/GenBank/DDBJ databases">
        <title>Sphingopyxis panaciterrulae sp. nov., isolated from the surface water of the Yellow Sea.</title>
        <authorList>
            <person name="Gao Z."/>
            <person name="Zhang D."/>
            <person name="Zhang A."/>
        </authorList>
    </citation>
    <scope>NUCLEOTIDE SEQUENCE</scope>
    <source>
        <strain evidence="2">XHP0097</strain>
    </source>
</reference>
<evidence type="ECO:0000313" key="3">
    <source>
        <dbReference type="Proteomes" id="UP001166571"/>
    </source>
</evidence>
<dbReference type="Proteomes" id="UP001166571">
    <property type="component" value="Unassembled WGS sequence"/>
</dbReference>
<evidence type="ECO:0000259" key="1">
    <source>
        <dbReference type="Pfam" id="PF12680"/>
    </source>
</evidence>
<name>A0ABS7MBB7_9SPHN</name>
<dbReference type="InterPro" id="IPR037401">
    <property type="entry name" value="SnoaL-like"/>
</dbReference>
<dbReference type="RefSeq" id="WP_222135839.1">
    <property type="nucleotide sequence ID" value="NZ_JAILXK010000001.1"/>
</dbReference>
<organism evidence="2 3">
    <name type="scientific">Sphingopyxis jiangsuensis</name>
    <dbReference type="NCBI Taxonomy" id="2871171"/>
    <lineage>
        <taxon>Bacteria</taxon>
        <taxon>Pseudomonadati</taxon>
        <taxon>Pseudomonadota</taxon>
        <taxon>Alphaproteobacteria</taxon>
        <taxon>Sphingomonadales</taxon>
        <taxon>Sphingomonadaceae</taxon>
        <taxon>Sphingopyxis</taxon>
    </lineage>
</organism>
<dbReference type="Pfam" id="PF12680">
    <property type="entry name" value="SnoaL_2"/>
    <property type="match status" value="1"/>
</dbReference>
<sequence>MSIPLPPPIAAYFAADRADAAAVAAFFTDDAVVKDEGETHRGKAAIRAWKADASRKYSYSITPVAVAEEDGKIVVTCHLVGNFPGGEVNLRHFFRVEGDKIAFLEIIP</sequence>
<dbReference type="SUPFAM" id="SSF54427">
    <property type="entry name" value="NTF2-like"/>
    <property type="match status" value="1"/>
</dbReference>
<evidence type="ECO:0000313" key="2">
    <source>
        <dbReference type="EMBL" id="MBY4636325.1"/>
    </source>
</evidence>